<comment type="caution">
    <text evidence="1">The sequence shown here is derived from an EMBL/GenBank/DDBJ whole genome shotgun (WGS) entry which is preliminary data.</text>
</comment>
<protein>
    <submittedName>
        <fullName evidence="1">Uncharacterized protein</fullName>
    </submittedName>
</protein>
<evidence type="ECO:0000313" key="2">
    <source>
        <dbReference type="Proteomes" id="UP000748531"/>
    </source>
</evidence>
<name>A0A8J4T028_9TREM</name>
<sequence length="135" mass="14764">MWQIFAIGMRDAVVSKQPTNKQRAPDRKINADHPNDSVGAVILETLTKTPGSKRIRWGDTAAHTDAKTIARAVVAHWIFLLGAPRQLNCGLCSHVKSLLLQVRQIPGIGKIRIIVDSVFTTTGGLDKQTSGYFSC</sequence>
<gene>
    <name evidence="1" type="ORF">PHET_06256</name>
</gene>
<proteinExistence type="predicted"/>
<keyword evidence="2" id="KW-1185">Reference proteome</keyword>
<reference evidence="1" key="1">
    <citation type="submission" date="2019-05" db="EMBL/GenBank/DDBJ databases">
        <title>Annotation for the trematode Paragonimus heterotremus.</title>
        <authorList>
            <person name="Choi Y.-J."/>
        </authorList>
    </citation>
    <scope>NUCLEOTIDE SEQUENCE</scope>
    <source>
        <strain evidence="1">LC</strain>
    </source>
</reference>
<accession>A0A8J4T028</accession>
<evidence type="ECO:0000313" key="1">
    <source>
        <dbReference type="EMBL" id="KAF5395191.1"/>
    </source>
</evidence>
<dbReference type="AlphaFoldDB" id="A0A8J4T028"/>
<dbReference type="Proteomes" id="UP000748531">
    <property type="component" value="Unassembled WGS sequence"/>
</dbReference>
<dbReference type="EMBL" id="LUCH01017234">
    <property type="protein sequence ID" value="KAF5395191.1"/>
    <property type="molecule type" value="Genomic_DNA"/>
</dbReference>
<organism evidence="1 2">
    <name type="scientific">Paragonimus heterotremus</name>
    <dbReference type="NCBI Taxonomy" id="100268"/>
    <lineage>
        <taxon>Eukaryota</taxon>
        <taxon>Metazoa</taxon>
        <taxon>Spiralia</taxon>
        <taxon>Lophotrochozoa</taxon>
        <taxon>Platyhelminthes</taxon>
        <taxon>Trematoda</taxon>
        <taxon>Digenea</taxon>
        <taxon>Plagiorchiida</taxon>
        <taxon>Troglotremata</taxon>
        <taxon>Troglotrematidae</taxon>
        <taxon>Paragonimus</taxon>
    </lineage>
</organism>